<dbReference type="InterPro" id="IPR035979">
    <property type="entry name" value="RBD_domain_sf"/>
</dbReference>
<reference evidence="4 5" key="1">
    <citation type="journal article" date="2018" name="Sci. Data">
        <title>The draft genome sequence of cork oak.</title>
        <authorList>
            <person name="Ramos A.M."/>
            <person name="Usie A."/>
            <person name="Barbosa P."/>
            <person name="Barros P.M."/>
            <person name="Capote T."/>
            <person name="Chaves I."/>
            <person name="Simoes F."/>
            <person name="Abreu I."/>
            <person name="Carrasquinho I."/>
            <person name="Faro C."/>
            <person name="Guimaraes J.B."/>
            <person name="Mendonca D."/>
            <person name="Nobrega F."/>
            <person name="Rodrigues L."/>
            <person name="Saibo N.J.M."/>
            <person name="Varela M.C."/>
            <person name="Egas C."/>
            <person name="Matos J."/>
            <person name="Miguel C.M."/>
            <person name="Oliveira M.M."/>
            <person name="Ricardo C.P."/>
            <person name="Goncalves S."/>
        </authorList>
    </citation>
    <scope>NUCLEOTIDE SEQUENCE [LARGE SCALE GENOMIC DNA]</scope>
    <source>
        <strain evidence="5">cv. HL8</strain>
    </source>
</reference>
<proteinExistence type="predicted"/>
<comment type="caution">
    <text evidence="4">The sequence shown here is derived from an EMBL/GenBank/DDBJ whole genome shotgun (WGS) entry which is preliminary data.</text>
</comment>
<dbReference type="Pfam" id="PF00076">
    <property type="entry name" value="RRM_1"/>
    <property type="match status" value="1"/>
</dbReference>
<dbReference type="GO" id="GO:0005634">
    <property type="term" value="C:nucleus"/>
    <property type="evidence" value="ECO:0007669"/>
    <property type="project" value="TreeGrafter"/>
</dbReference>
<dbReference type="InterPro" id="IPR050886">
    <property type="entry name" value="RNA-binding_reg"/>
</dbReference>
<gene>
    <name evidence="4" type="primary">UBA2A_2</name>
    <name evidence="4" type="ORF">CFP56_007840</name>
</gene>
<dbReference type="PROSITE" id="PS50102">
    <property type="entry name" value="RRM"/>
    <property type="match status" value="1"/>
</dbReference>
<evidence type="ECO:0000259" key="3">
    <source>
        <dbReference type="PROSITE" id="PS50102"/>
    </source>
</evidence>
<dbReference type="Proteomes" id="UP000237347">
    <property type="component" value="Unassembled WGS sequence"/>
</dbReference>
<dbReference type="PANTHER" id="PTHR48024:SF9">
    <property type="entry name" value="UBP1-ASSOCIATED PROTEINS 1A-RELATED"/>
    <property type="match status" value="1"/>
</dbReference>
<evidence type="ECO:0000256" key="2">
    <source>
        <dbReference type="PROSITE-ProRule" id="PRU00176"/>
    </source>
</evidence>
<dbReference type="InterPro" id="IPR012677">
    <property type="entry name" value="Nucleotide-bd_a/b_plait_sf"/>
</dbReference>
<feature type="domain" description="RRM" evidence="3">
    <location>
        <begin position="70"/>
        <end position="131"/>
    </location>
</feature>
<dbReference type="InterPro" id="IPR000504">
    <property type="entry name" value="RRM_dom"/>
</dbReference>
<dbReference type="EMBL" id="PKMF04000154">
    <property type="protein sequence ID" value="KAK7846534.1"/>
    <property type="molecule type" value="Genomic_DNA"/>
</dbReference>
<dbReference type="GO" id="GO:0003723">
    <property type="term" value="F:RNA binding"/>
    <property type="evidence" value="ECO:0007669"/>
    <property type="project" value="UniProtKB-UniRule"/>
</dbReference>
<dbReference type="PANTHER" id="PTHR48024">
    <property type="entry name" value="GEO13361P1-RELATED"/>
    <property type="match status" value="1"/>
</dbReference>
<dbReference type="Gene3D" id="3.30.70.330">
    <property type="match status" value="1"/>
</dbReference>
<keyword evidence="1 2" id="KW-0694">RNA-binding</keyword>
<keyword evidence="5" id="KW-1185">Reference proteome</keyword>
<organism evidence="4 5">
    <name type="scientific">Quercus suber</name>
    <name type="common">Cork oak</name>
    <dbReference type="NCBI Taxonomy" id="58331"/>
    <lineage>
        <taxon>Eukaryota</taxon>
        <taxon>Viridiplantae</taxon>
        <taxon>Streptophyta</taxon>
        <taxon>Embryophyta</taxon>
        <taxon>Tracheophyta</taxon>
        <taxon>Spermatophyta</taxon>
        <taxon>Magnoliopsida</taxon>
        <taxon>eudicotyledons</taxon>
        <taxon>Gunneridae</taxon>
        <taxon>Pentapetalae</taxon>
        <taxon>rosids</taxon>
        <taxon>fabids</taxon>
        <taxon>Fagales</taxon>
        <taxon>Fagaceae</taxon>
        <taxon>Quercus</taxon>
    </lineage>
</organism>
<evidence type="ECO:0000313" key="5">
    <source>
        <dbReference type="Proteomes" id="UP000237347"/>
    </source>
</evidence>
<dbReference type="SUPFAM" id="SSF54928">
    <property type="entry name" value="RNA-binding domain, RBD"/>
    <property type="match status" value="1"/>
</dbReference>
<dbReference type="AlphaFoldDB" id="A0AAW0L4R6"/>
<accession>A0AAW0L4R6</accession>
<evidence type="ECO:0000256" key="1">
    <source>
        <dbReference type="ARBA" id="ARBA00022884"/>
    </source>
</evidence>
<sequence>MVIANVSATRNHITTNTNPATDDDEDEDVEKLLEPFTKDLLMALIKKGVSKHPDLIEIVRELANANPAHRKIFIHNLDWDTIVETLTFVFSKYGEIKDCKAITDRVFDKSKGYTFILFKHRSGTRKALKQP</sequence>
<evidence type="ECO:0000313" key="4">
    <source>
        <dbReference type="EMBL" id="KAK7846534.1"/>
    </source>
</evidence>
<protein>
    <submittedName>
        <fullName evidence="4">Ubp1-associated protein 2a</fullName>
    </submittedName>
</protein>
<name>A0AAW0L4R6_QUESU</name>